<gene>
    <name evidence="1" type="ORF">CSP5_0474</name>
</gene>
<dbReference type="SUPFAM" id="SSF75169">
    <property type="entry name" value="DsrEFH-like"/>
    <property type="match status" value="1"/>
</dbReference>
<evidence type="ECO:0000313" key="2">
    <source>
        <dbReference type="Proteomes" id="UP000195607"/>
    </source>
</evidence>
<dbReference type="InterPro" id="IPR003787">
    <property type="entry name" value="Sulphur_relay_DsrE/F-like"/>
</dbReference>
<dbReference type="Gene3D" id="3.40.1260.10">
    <property type="entry name" value="DsrEFH-like"/>
    <property type="match status" value="1"/>
</dbReference>
<name>A0A1N5T5Z8_9ARCH</name>
<dbReference type="Pfam" id="PF02635">
    <property type="entry name" value="DsrE"/>
    <property type="match status" value="1"/>
</dbReference>
<protein>
    <submittedName>
        <fullName evidence="1">Uncharacterized protein</fullName>
    </submittedName>
</protein>
<dbReference type="EMBL" id="LT671858">
    <property type="protein sequence ID" value="SIM43843.1"/>
    <property type="molecule type" value="Genomic_DNA"/>
</dbReference>
<reference evidence="1 2" key="1">
    <citation type="submission" date="2016-04" db="EMBL/GenBank/DDBJ databases">
        <authorList>
            <person name="Evans L.H."/>
            <person name="Alamgir A."/>
            <person name="Owens N."/>
            <person name="Weber N.D."/>
            <person name="Virtaneva K."/>
            <person name="Barbian K."/>
            <person name="Babar A."/>
            <person name="Rosenke K."/>
        </authorList>
    </citation>
    <scope>NUCLEOTIDE SEQUENCE [LARGE SCALE GENOMIC DNA]</scope>
    <source>
        <strain evidence="2">S5(T) (JCM 30642 \VKM B-2941)</strain>
    </source>
</reference>
<dbReference type="RefSeq" id="WP_148689566.1">
    <property type="nucleotide sequence ID" value="NZ_LT671858.1"/>
</dbReference>
<sequence length="115" mass="12745">MTKILVMLTTGKENINTEMVAFNFAVNAVKNANSTVEFLFLGRGVQAVNKKQKSAPQFREQIDNLRKASIPVKVCKVSLQGEGLSDEDIFENLDSVFGAVEVDNRIKEGYSVITF</sequence>
<evidence type="ECO:0000313" key="1">
    <source>
        <dbReference type="EMBL" id="SIM43843.1"/>
    </source>
</evidence>
<dbReference type="AlphaFoldDB" id="A0A1N5T5Z8"/>
<accession>A0A1N5T5Z8</accession>
<organism evidence="1 2">
    <name type="scientific">Cuniculiplasma divulgatum</name>
    <dbReference type="NCBI Taxonomy" id="1673428"/>
    <lineage>
        <taxon>Archaea</taxon>
        <taxon>Methanobacteriati</taxon>
        <taxon>Thermoplasmatota</taxon>
        <taxon>Thermoplasmata</taxon>
        <taxon>Thermoplasmatales</taxon>
        <taxon>Cuniculiplasmataceae</taxon>
        <taxon>Cuniculiplasma</taxon>
    </lineage>
</organism>
<dbReference type="InterPro" id="IPR027396">
    <property type="entry name" value="DsrEFH-like"/>
</dbReference>
<dbReference type="GeneID" id="41587776"/>
<dbReference type="Proteomes" id="UP000195607">
    <property type="component" value="Chromosome I"/>
</dbReference>
<proteinExistence type="predicted"/>